<reference evidence="2 3" key="1">
    <citation type="submission" date="2019-08" db="EMBL/GenBank/DDBJ databases">
        <title>In-depth cultivation of the pig gut microbiome towards novel bacterial diversity and tailored functional studies.</title>
        <authorList>
            <person name="Wylensek D."/>
            <person name="Hitch T.C.A."/>
            <person name="Clavel T."/>
        </authorList>
    </citation>
    <scope>NUCLEOTIDE SEQUENCE [LARGE SCALE GENOMIC DNA]</scope>
    <source>
        <strain evidence="2 3">BBE-744-WT-12</strain>
    </source>
</reference>
<dbReference type="EMBL" id="VUNS01000013">
    <property type="protein sequence ID" value="MST97832.1"/>
    <property type="molecule type" value="Genomic_DNA"/>
</dbReference>
<feature type="compositionally biased region" description="Basic and acidic residues" evidence="1">
    <location>
        <begin position="25"/>
        <end position="37"/>
    </location>
</feature>
<feature type="compositionally biased region" description="Basic and acidic residues" evidence="1">
    <location>
        <begin position="78"/>
        <end position="96"/>
    </location>
</feature>
<dbReference type="AlphaFoldDB" id="A0A844G4J4"/>
<feature type="region of interest" description="Disordered" evidence="1">
    <location>
        <begin position="1"/>
        <end position="96"/>
    </location>
</feature>
<dbReference type="Proteomes" id="UP000435649">
    <property type="component" value="Unassembled WGS sequence"/>
</dbReference>
<proteinExistence type="predicted"/>
<organism evidence="2 3">
    <name type="scientific">Victivallis lenta</name>
    <dbReference type="NCBI Taxonomy" id="2606640"/>
    <lineage>
        <taxon>Bacteria</taxon>
        <taxon>Pseudomonadati</taxon>
        <taxon>Lentisphaerota</taxon>
        <taxon>Lentisphaeria</taxon>
        <taxon>Victivallales</taxon>
        <taxon>Victivallaceae</taxon>
        <taxon>Victivallis</taxon>
    </lineage>
</organism>
<keyword evidence="3" id="KW-1185">Reference proteome</keyword>
<evidence type="ECO:0000313" key="2">
    <source>
        <dbReference type="EMBL" id="MST97832.1"/>
    </source>
</evidence>
<accession>A0A844G4J4</accession>
<name>A0A844G4J4_9BACT</name>
<sequence>MQENDLRTGGARRAGRFGGNPGADRAGDRAAAGDRRQGGARRMARRARNHRLPAGERTGAGEGGDPRFSEIRPGSPVRRGDRFGRQHENPEPGRRL</sequence>
<protein>
    <submittedName>
        <fullName evidence="2">Uncharacterized protein</fullName>
    </submittedName>
</protein>
<comment type="caution">
    <text evidence="2">The sequence shown here is derived from an EMBL/GenBank/DDBJ whole genome shotgun (WGS) entry which is preliminary data.</text>
</comment>
<gene>
    <name evidence="2" type="ORF">FYJ85_12370</name>
</gene>
<evidence type="ECO:0000256" key="1">
    <source>
        <dbReference type="SAM" id="MobiDB-lite"/>
    </source>
</evidence>
<feature type="compositionally biased region" description="Basic residues" evidence="1">
    <location>
        <begin position="38"/>
        <end position="51"/>
    </location>
</feature>
<evidence type="ECO:0000313" key="3">
    <source>
        <dbReference type="Proteomes" id="UP000435649"/>
    </source>
</evidence>